<dbReference type="SUPFAM" id="SSF46689">
    <property type="entry name" value="Homeodomain-like"/>
    <property type="match status" value="1"/>
</dbReference>
<reference evidence="9" key="1">
    <citation type="submission" date="2025-08" db="UniProtKB">
        <authorList>
            <consortium name="RefSeq"/>
        </authorList>
    </citation>
    <scope>IDENTIFICATION</scope>
    <source>
        <tissue evidence="9">Tentacle</tissue>
    </source>
</reference>
<dbReference type="PANTHER" id="PTHR24339:SF67">
    <property type="entry name" value="GNOT1 HOMEODOMAIN PROTEIN-RELATED"/>
    <property type="match status" value="1"/>
</dbReference>
<evidence type="ECO:0000256" key="2">
    <source>
        <dbReference type="ARBA" id="ARBA00023125"/>
    </source>
</evidence>
<evidence type="ECO:0000256" key="4">
    <source>
        <dbReference type="ARBA" id="ARBA00023242"/>
    </source>
</evidence>
<dbReference type="PROSITE" id="PS50071">
    <property type="entry name" value="HOMEOBOX_2"/>
    <property type="match status" value="1"/>
</dbReference>
<evidence type="ECO:0000256" key="1">
    <source>
        <dbReference type="ARBA" id="ARBA00004123"/>
    </source>
</evidence>
<dbReference type="RefSeq" id="XP_031564399.1">
    <property type="nucleotide sequence ID" value="XM_031708539.1"/>
</dbReference>
<gene>
    <name evidence="9" type="primary">LOC116299829</name>
</gene>
<dbReference type="InterPro" id="IPR001356">
    <property type="entry name" value="HD"/>
</dbReference>
<accession>A0A6P8I756</accession>
<dbReference type="GO" id="GO:0030182">
    <property type="term" value="P:neuron differentiation"/>
    <property type="evidence" value="ECO:0007669"/>
    <property type="project" value="TreeGrafter"/>
</dbReference>
<name>A0A6P8I756_ACTTE</name>
<dbReference type="PRINTS" id="PR00031">
    <property type="entry name" value="HTHREPRESSR"/>
</dbReference>
<feature type="domain" description="Homeobox" evidence="7">
    <location>
        <begin position="127"/>
        <end position="187"/>
    </location>
</feature>
<feature type="DNA-binding region" description="Homeobox" evidence="5">
    <location>
        <begin position="129"/>
        <end position="188"/>
    </location>
</feature>
<dbReference type="GO" id="GO:0000978">
    <property type="term" value="F:RNA polymerase II cis-regulatory region sequence-specific DNA binding"/>
    <property type="evidence" value="ECO:0007669"/>
    <property type="project" value="TreeGrafter"/>
</dbReference>
<dbReference type="PANTHER" id="PTHR24339">
    <property type="entry name" value="HOMEOBOX PROTEIN EMX-RELATED"/>
    <property type="match status" value="1"/>
</dbReference>
<evidence type="ECO:0000256" key="3">
    <source>
        <dbReference type="ARBA" id="ARBA00023155"/>
    </source>
</evidence>
<evidence type="ECO:0000256" key="6">
    <source>
        <dbReference type="RuleBase" id="RU000682"/>
    </source>
</evidence>
<keyword evidence="8" id="KW-1185">Reference proteome</keyword>
<dbReference type="GO" id="GO:0000981">
    <property type="term" value="F:DNA-binding transcription factor activity, RNA polymerase II-specific"/>
    <property type="evidence" value="ECO:0007669"/>
    <property type="project" value="InterPro"/>
</dbReference>
<dbReference type="InterPro" id="IPR017970">
    <property type="entry name" value="Homeobox_CS"/>
</dbReference>
<dbReference type="SMART" id="SM00389">
    <property type="entry name" value="HOX"/>
    <property type="match status" value="1"/>
</dbReference>
<dbReference type="Proteomes" id="UP000515163">
    <property type="component" value="Unplaced"/>
</dbReference>
<dbReference type="InParanoid" id="A0A6P8I756"/>
<dbReference type="InterPro" id="IPR050877">
    <property type="entry name" value="EMX-VAX-Noto_Homeobox_TFs"/>
</dbReference>
<dbReference type="GeneID" id="116299829"/>
<protein>
    <submittedName>
        <fullName evidence="9">Retinal homeobox protein Rx2-like</fullName>
    </submittedName>
</protein>
<organism evidence="8 9">
    <name type="scientific">Actinia tenebrosa</name>
    <name type="common">Australian red waratah sea anemone</name>
    <dbReference type="NCBI Taxonomy" id="6105"/>
    <lineage>
        <taxon>Eukaryota</taxon>
        <taxon>Metazoa</taxon>
        <taxon>Cnidaria</taxon>
        <taxon>Anthozoa</taxon>
        <taxon>Hexacorallia</taxon>
        <taxon>Actiniaria</taxon>
        <taxon>Actiniidae</taxon>
        <taxon>Actinia</taxon>
    </lineage>
</organism>
<dbReference type="InterPro" id="IPR009057">
    <property type="entry name" value="Homeodomain-like_sf"/>
</dbReference>
<dbReference type="GO" id="GO:0005634">
    <property type="term" value="C:nucleus"/>
    <property type="evidence" value="ECO:0007669"/>
    <property type="project" value="UniProtKB-SubCell"/>
</dbReference>
<evidence type="ECO:0000256" key="5">
    <source>
        <dbReference type="PROSITE-ProRule" id="PRU00108"/>
    </source>
</evidence>
<evidence type="ECO:0000313" key="9">
    <source>
        <dbReference type="RefSeq" id="XP_031564399.1"/>
    </source>
</evidence>
<keyword evidence="2 5" id="KW-0238">DNA-binding</keyword>
<dbReference type="Pfam" id="PF00046">
    <property type="entry name" value="Homeodomain"/>
    <property type="match status" value="1"/>
</dbReference>
<dbReference type="OrthoDB" id="6159439at2759"/>
<dbReference type="AlphaFoldDB" id="A0A6P8I756"/>
<keyword evidence="3 5" id="KW-0371">Homeobox</keyword>
<sequence length="198" mass="22474">MEDYVNFSAMEQYWSLSTPFDPRCTCSYNTPHGVSQDPIYYDDLKDKQSISLVSHVGSSLGLEVDENENTTDTSEHCVPSALATQDKVEVSSAVFSNSEAQSTKVHPNLSLKGDAKNQPSVSRKAVVKQRKTRTLFTPGQINILEQVFSQYHYIASSHRKLLAQKIGISEAQVRVWFQNRRIKWRKEGKEFIVKSENK</sequence>
<proteinExistence type="predicted"/>
<dbReference type="InterPro" id="IPR000047">
    <property type="entry name" value="HTH_motif"/>
</dbReference>
<dbReference type="PROSITE" id="PS00027">
    <property type="entry name" value="HOMEOBOX_1"/>
    <property type="match status" value="1"/>
</dbReference>
<dbReference type="CDD" id="cd00086">
    <property type="entry name" value="homeodomain"/>
    <property type="match status" value="1"/>
</dbReference>
<keyword evidence="4 5" id="KW-0539">Nucleus</keyword>
<evidence type="ECO:0000313" key="8">
    <source>
        <dbReference type="Proteomes" id="UP000515163"/>
    </source>
</evidence>
<comment type="subcellular location">
    <subcellularLocation>
        <location evidence="1 5 6">Nucleus</location>
    </subcellularLocation>
</comment>
<dbReference type="KEGG" id="aten:116299829"/>
<evidence type="ECO:0000259" key="7">
    <source>
        <dbReference type="PROSITE" id="PS50071"/>
    </source>
</evidence>
<dbReference type="Gene3D" id="1.10.10.60">
    <property type="entry name" value="Homeodomain-like"/>
    <property type="match status" value="1"/>
</dbReference>